<keyword evidence="1" id="KW-0812">Transmembrane</keyword>
<keyword evidence="3" id="KW-1185">Reference proteome</keyword>
<dbReference type="AlphaFoldDB" id="A0AAD6ZPW9"/>
<comment type="caution">
    <text evidence="2">The sequence shown here is derived from an EMBL/GenBank/DDBJ whole genome shotgun (WGS) entry which is preliminary data.</text>
</comment>
<feature type="transmembrane region" description="Helical" evidence="1">
    <location>
        <begin position="53"/>
        <end position="80"/>
    </location>
</feature>
<gene>
    <name evidence="2" type="ORF">DFH08DRAFT_814079</name>
</gene>
<evidence type="ECO:0000313" key="3">
    <source>
        <dbReference type="Proteomes" id="UP001218218"/>
    </source>
</evidence>
<reference evidence="2" key="1">
    <citation type="submission" date="2023-03" db="EMBL/GenBank/DDBJ databases">
        <title>Massive genome expansion in bonnet fungi (Mycena s.s.) driven by repeated elements and novel gene families across ecological guilds.</title>
        <authorList>
            <consortium name="Lawrence Berkeley National Laboratory"/>
            <person name="Harder C.B."/>
            <person name="Miyauchi S."/>
            <person name="Viragh M."/>
            <person name="Kuo A."/>
            <person name="Thoen E."/>
            <person name="Andreopoulos B."/>
            <person name="Lu D."/>
            <person name="Skrede I."/>
            <person name="Drula E."/>
            <person name="Henrissat B."/>
            <person name="Morin E."/>
            <person name="Kohler A."/>
            <person name="Barry K."/>
            <person name="LaButti K."/>
            <person name="Morin E."/>
            <person name="Salamov A."/>
            <person name="Lipzen A."/>
            <person name="Mereny Z."/>
            <person name="Hegedus B."/>
            <person name="Baldrian P."/>
            <person name="Stursova M."/>
            <person name="Weitz H."/>
            <person name="Taylor A."/>
            <person name="Grigoriev I.V."/>
            <person name="Nagy L.G."/>
            <person name="Martin F."/>
            <person name="Kauserud H."/>
        </authorList>
    </citation>
    <scope>NUCLEOTIDE SEQUENCE</scope>
    <source>
        <strain evidence="2">CBHHK002</strain>
    </source>
</reference>
<proteinExistence type="predicted"/>
<keyword evidence="1" id="KW-1133">Transmembrane helix</keyword>
<feature type="transmembrane region" description="Helical" evidence="1">
    <location>
        <begin position="86"/>
        <end position="112"/>
    </location>
</feature>
<dbReference type="EMBL" id="JARIHO010000033">
    <property type="protein sequence ID" value="KAJ7334006.1"/>
    <property type="molecule type" value="Genomic_DNA"/>
</dbReference>
<sequence>MSSRDIWQDIRCLKKAPCLNAWFAFKQSGAGLLNAVPGGSALWHHRHIYWGRYLCGLLGFSAGAFMCGTVIPCLLGVIQANSVMPLVDLACFMISNWVCTFFWVGFQFCWVVEPLLQ</sequence>
<accession>A0AAD6ZPW9</accession>
<evidence type="ECO:0000256" key="1">
    <source>
        <dbReference type="SAM" id="Phobius"/>
    </source>
</evidence>
<evidence type="ECO:0000313" key="2">
    <source>
        <dbReference type="EMBL" id="KAJ7334006.1"/>
    </source>
</evidence>
<organism evidence="2 3">
    <name type="scientific">Mycena albidolilacea</name>
    <dbReference type="NCBI Taxonomy" id="1033008"/>
    <lineage>
        <taxon>Eukaryota</taxon>
        <taxon>Fungi</taxon>
        <taxon>Dikarya</taxon>
        <taxon>Basidiomycota</taxon>
        <taxon>Agaricomycotina</taxon>
        <taxon>Agaricomycetes</taxon>
        <taxon>Agaricomycetidae</taxon>
        <taxon>Agaricales</taxon>
        <taxon>Marasmiineae</taxon>
        <taxon>Mycenaceae</taxon>
        <taxon>Mycena</taxon>
    </lineage>
</organism>
<keyword evidence="1" id="KW-0472">Membrane</keyword>
<dbReference type="Proteomes" id="UP001218218">
    <property type="component" value="Unassembled WGS sequence"/>
</dbReference>
<name>A0AAD6ZPW9_9AGAR</name>
<protein>
    <submittedName>
        <fullName evidence="2">Uncharacterized protein</fullName>
    </submittedName>
</protein>